<dbReference type="OrthoDB" id="9801899at2"/>
<organism evidence="2 3">
    <name type="scientific">Papillibacter cinnamivorans DSM 12816</name>
    <dbReference type="NCBI Taxonomy" id="1122930"/>
    <lineage>
        <taxon>Bacteria</taxon>
        <taxon>Bacillati</taxon>
        <taxon>Bacillota</taxon>
        <taxon>Clostridia</taxon>
        <taxon>Eubacteriales</taxon>
        <taxon>Oscillospiraceae</taxon>
        <taxon>Papillibacter</taxon>
    </lineage>
</organism>
<dbReference type="STRING" id="1122930.SAMN02745168_2759"/>
<dbReference type="Gene3D" id="3.90.550.10">
    <property type="entry name" value="Spore Coat Polysaccharide Biosynthesis Protein SpsA, Chain A"/>
    <property type="match status" value="1"/>
</dbReference>
<dbReference type="InterPro" id="IPR005835">
    <property type="entry name" value="NTP_transferase_dom"/>
</dbReference>
<protein>
    <submittedName>
        <fullName evidence="2">Glucose-1-phosphate cytidylyltransferase</fullName>
    </submittedName>
</protein>
<reference evidence="2 3" key="1">
    <citation type="submission" date="2017-04" db="EMBL/GenBank/DDBJ databases">
        <authorList>
            <person name="Afonso C.L."/>
            <person name="Miller P.J."/>
            <person name="Scott M.A."/>
            <person name="Spackman E."/>
            <person name="Goraichik I."/>
            <person name="Dimitrov K.M."/>
            <person name="Suarez D.L."/>
            <person name="Swayne D.E."/>
        </authorList>
    </citation>
    <scope>NUCLEOTIDE SEQUENCE [LARGE SCALE GENOMIC DNA]</scope>
    <source>
        <strain evidence="2 3">DSM 12816</strain>
    </source>
</reference>
<dbReference type="PANTHER" id="PTHR47183:SF1">
    <property type="entry name" value="GLUCOSE-1-PHOSPHATE CYTIDYLYLTRANSFERASE"/>
    <property type="match status" value="1"/>
</dbReference>
<dbReference type="Pfam" id="PF00483">
    <property type="entry name" value="NTP_transferase"/>
    <property type="match status" value="1"/>
</dbReference>
<keyword evidence="3" id="KW-1185">Reference proteome</keyword>
<dbReference type="PANTHER" id="PTHR47183">
    <property type="entry name" value="GLUCOSE-1-PHOSPHATE CYTIDYLYLTRANSFERASE-RELATED"/>
    <property type="match status" value="1"/>
</dbReference>
<proteinExistence type="predicted"/>
<dbReference type="InterPro" id="IPR029044">
    <property type="entry name" value="Nucleotide-diphossugar_trans"/>
</dbReference>
<dbReference type="InterPro" id="IPR013446">
    <property type="entry name" value="G1P_cyt_trans-like"/>
</dbReference>
<dbReference type="GO" id="GO:0009243">
    <property type="term" value="P:O antigen biosynthetic process"/>
    <property type="evidence" value="ECO:0007669"/>
    <property type="project" value="InterPro"/>
</dbReference>
<dbReference type="GO" id="GO:0047343">
    <property type="term" value="F:glucose-1-phosphate cytidylyltransferase activity"/>
    <property type="evidence" value="ECO:0007669"/>
    <property type="project" value="InterPro"/>
</dbReference>
<dbReference type="RefSeq" id="WP_084235419.1">
    <property type="nucleotide sequence ID" value="NZ_FWXW01000009.1"/>
</dbReference>
<dbReference type="Proteomes" id="UP000192790">
    <property type="component" value="Unassembled WGS sequence"/>
</dbReference>
<gene>
    <name evidence="2" type="ORF">SAMN02745168_2759</name>
</gene>
<accession>A0A1W2CEJ4</accession>
<feature type="domain" description="Nucleotidyl transferase" evidence="1">
    <location>
        <begin position="2"/>
        <end position="199"/>
    </location>
</feature>
<evidence type="ECO:0000259" key="1">
    <source>
        <dbReference type="Pfam" id="PF00483"/>
    </source>
</evidence>
<dbReference type="AlphaFoldDB" id="A0A1W2CEJ4"/>
<dbReference type="InterPro" id="IPR046981">
    <property type="entry name" value="G1P_cyt_trans"/>
</dbReference>
<dbReference type="NCBIfam" id="TIGR02623">
    <property type="entry name" value="G1P_cyt_trans"/>
    <property type="match status" value="1"/>
</dbReference>
<keyword evidence="2" id="KW-0808">Transferase</keyword>
<name>A0A1W2CEJ4_9FIRM</name>
<evidence type="ECO:0000313" key="2">
    <source>
        <dbReference type="EMBL" id="SMC83302.1"/>
    </source>
</evidence>
<keyword evidence="2" id="KW-0548">Nucleotidyltransferase</keyword>
<dbReference type="EMBL" id="FWXW01000009">
    <property type="protein sequence ID" value="SMC83302.1"/>
    <property type="molecule type" value="Genomic_DNA"/>
</dbReference>
<dbReference type="SUPFAM" id="SSF53448">
    <property type="entry name" value="Nucleotide-diphospho-sugar transferases"/>
    <property type="match status" value="1"/>
</dbReference>
<evidence type="ECO:0000313" key="3">
    <source>
        <dbReference type="Proteomes" id="UP000192790"/>
    </source>
</evidence>
<sequence length="256" mass="29546">MKVVILAGGFGTRFSGESPDCPKPMVRIGGMPLIWHIMKYYACYGHTEFILCAGYKQQAVKDFFFRYCLHRSDVTFDFTSEDKVTYHSRISEPWRVTVADTGRDTMTGGRVARVRPYVGEETFLLTYGDGLSDLDVNDTIRFHREHGKMLTVTAVQPEERFGVLSLDESGSVTAFHEKEHSGRWINAGFMVAEPEWFNYMEGDGTVLEKEPMERAAREGKIRAYRHTGFWQCMDTPREKRILEELWESGKAPWKLW</sequence>
<dbReference type="CDD" id="cd02524">
    <property type="entry name" value="G1P_cytidylyltransferase"/>
    <property type="match status" value="1"/>
</dbReference>